<dbReference type="EMBL" id="KZ995959">
    <property type="protein sequence ID" value="RKO89666.1"/>
    <property type="molecule type" value="Genomic_DNA"/>
</dbReference>
<evidence type="ECO:0000313" key="4">
    <source>
        <dbReference type="EMBL" id="RKO89666.1"/>
    </source>
</evidence>
<dbReference type="InterPro" id="IPR010285">
    <property type="entry name" value="DNA_helicase_pif1-like_DEAD"/>
</dbReference>
<keyword evidence="1" id="KW-0067">ATP-binding</keyword>
<dbReference type="GO" id="GO:0005524">
    <property type="term" value="F:ATP binding"/>
    <property type="evidence" value="ECO:0007669"/>
    <property type="project" value="UniProtKB-KW"/>
</dbReference>
<keyword evidence="1" id="KW-0233">DNA recombination</keyword>
<evidence type="ECO:0000256" key="1">
    <source>
        <dbReference type="RuleBase" id="RU363044"/>
    </source>
</evidence>
<dbReference type="GO" id="GO:0006281">
    <property type="term" value="P:DNA repair"/>
    <property type="evidence" value="ECO:0007669"/>
    <property type="project" value="UniProtKB-KW"/>
</dbReference>
<dbReference type="Proteomes" id="UP000269721">
    <property type="component" value="Unassembled WGS sequence"/>
</dbReference>
<evidence type="ECO:0000313" key="5">
    <source>
        <dbReference type="Proteomes" id="UP000269721"/>
    </source>
</evidence>
<dbReference type="EC" id="5.6.2.3" evidence="1"/>
<proteinExistence type="inferred from homology"/>
<evidence type="ECO:0000256" key="2">
    <source>
        <dbReference type="SAM" id="MobiDB-lite"/>
    </source>
</evidence>
<dbReference type="InterPro" id="IPR027417">
    <property type="entry name" value="P-loop_NTPase"/>
</dbReference>
<evidence type="ECO:0000259" key="3">
    <source>
        <dbReference type="Pfam" id="PF05970"/>
    </source>
</evidence>
<dbReference type="SUPFAM" id="SSF52540">
    <property type="entry name" value="P-loop containing nucleoside triphosphate hydrolases"/>
    <property type="match status" value="1"/>
</dbReference>
<gene>
    <name evidence="4" type="ORF">BDK51DRAFT_37980</name>
</gene>
<feature type="compositionally biased region" description="Polar residues" evidence="2">
    <location>
        <begin position="119"/>
        <end position="137"/>
    </location>
</feature>
<accession>A0A4P9WGP2</accession>
<keyword evidence="1" id="KW-0227">DNA damage</keyword>
<dbReference type="GO" id="GO:0000723">
    <property type="term" value="P:telomere maintenance"/>
    <property type="evidence" value="ECO:0007669"/>
    <property type="project" value="InterPro"/>
</dbReference>
<protein>
    <recommendedName>
        <fullName evidence="1">ATP-dependent DNA helicase</fullName>
        <ecNumber evidence="1">5.6.2.3</ecNumber>
    </recommendedName>
</protein>
<dbReference type="Gene3D" id="3.40.50.300">
    <property type="entry name" value="P-loop containing nucleotide triphosphate hydrolases"/>
    <property type="match status" value="1"/>
</dbReference>
<dbReference type="OrthoDB" id="2126220at2759"/>
<organism evidence="4 5">
    <name type="scientific">Blyttiomyces helicus</name>
    <dbReference type="NCBI Taxonomy" id="388810"/>
    <lineage>
        <taxon>Eukaryota</taxon>
        <taxon>Fungi</taxon>
        <taxon>Fungi incertae sedis</taxon>
        <taxon>Chytridiomycota</taxon>
        <taxon>Chytridiomycota incertae sedis</taxon>
        <taxon>Chytridiomycetes</taxon>
        <taxon>Chytridiomycetes incertae sedis</taxon>
        <taxon>Blyttiomyces</taxon>
    </lineage>
</organism>
<dbReference type="GO" id="GO:0043139">
    <property type="term" value="F:5'-3' DNA helicase activity"/>
    <property type="evidence" value="ECO:0007669"/>
    <property type="project" value="UniProtKB-EC"/>
</dbReference>
<dbReference type="GO" id="GO:0006310">
    <property type="term" value="P:DNA recombination"/>
    <property type="evidence" value="ECO:0007669"/>
    <property type="project" value="UniProtKB-KW"/>
</dbReference>
<feature type="domain" description="DNA helicase Pif1-like DEAD-box helicase" evidence="3">
    <location>
        <begin position="309"/>
        <end position="422"/>
    </location>
</feature>
<sequence>MTQQTGNMPSSVRRSILFITSVSFLRVPRPRSATFFLQDLPASTVAVITLDMGRTLWATALARHLWEGGKPVIGDVIKLVGLVKAHSVNDFTSDQLQGSSLHLLLSLLLARSDDDGLSNGRNSETSNTPRSTLNPSNVPLRVGTPPAHTPPLLHSRLHRQNDRRASAGDGALVVVTLTTRTHFARTSTLCNHLARASSLAMNCVPLRGLWTRFPPAIARLHSRILPLRQYGTKASAFVDQPLAETAAAEVPKAEEPKFVPTDEQKRVLQLIEEEKNVHENSALDHRAVDSGRAHCRRHRDDGFRPFLRTGIAATSLPSGGRTIHSWAGIGLGDKPVNYYVKIFMNREMNRKRSRVPSSDWINVDVLFIDEISMMSKGMFDKLSELGKEVRDKYDVGDSDAPFGGVRIITCGDFFQLPPVPKDDKVDCPKCKQRINPRNPSRTPSAHCSPLEQNCFRYHHPTAAYAFQSAAWAACRFETIELTKVFRQTDAITVKMLNALRGGEMTPELVDALERARDPARFKTHAIKLRPLRREARDENQRRLAEIDSPAVTYRAADGTVAPPPRSDVPGVVTTQNEILLLPLRDKHRKRIEDVQADEIATFKIGAEVGFAARRGVRFKVTRTLPYTLNPSNPPPQVILTRNISIESGLANGSSGVIIEFLTKKEAEQRYTIMTTPAYNDYPETAVERAADDQWRGINNPEQRIPVVRFHKSGKTFPIFPAAFIVNQDGYPLCYRMQIPLLLGYALTIHKSQVGFVHHGW</sequence>
<dbReference type="PANTHER" id="PTHR47642:SF5">
    <property type="entry name" value="ATP-DEPENDENT DNA HELICASE"/>
    <property type="match status" value="1"/>
</dbReference>
<dbReference type="GO" id="GO:0016887">
    <property type="term" value="F:ATP hydrolysis activity"/>
    <property type="evidence" value="ECO:0007669"/>
    <property type="project" value="RHEA"/>
</dbReference>
<feature type="region of interest" description="Disordered" evidence="2">
    <location>
        <begin position="116"/>
        <end position="152"/>
    </location>
</feature>
<keyword evidence="1" id="KW-0234">DNA repair</keyword>
<name>A0A4P9WGP2_9FUNG</name>
<comment type="cofactor">
    <cofactor evidence="1">
        <name>Mg(2+)</name>
        <dbReference type="ChEBI" id="CHEBI:18420"/>
    </cofactor>
</comment>
<dbReference type="PANTHER" id="PTHR47642">
    <property type="entry name" value="ATP-DEPENDENT DNA HELICASE"/>
    <property type="match status" value="1"/>
</dbReference>
<comment type="catalytic activity">
    <reaction evidence="1">
        <text>ATP + H2O = ADP + phosphate + H(+)</text>
        <dbReference type="Rhea" id="RHEA:13065"/>
        <dbReference type="ChEBI" id="CHEBI:15377"/>
        <dbReference type="ChEBI" id="CHEBI:15378"/>
        <dbReference type="ChEBI" id="CHEBI:30616"/>
        <dbReference type="ChEBI" id="CHEBI:43474"/>
        <dbReference type="ChEBI" id="CHEBI:456216"/>
        <dbReference type="EC" id="5.6.2.3"/>
    </reaction>
</comment>
<dbReference type="Pfam" id="PF05970">
    <property type="entry name" value="PIF1"/>
    <property type="match status" value="1"/>
</dbReference>
<keyword evidence="1 4" id="KW-0347">Helicase</keyword>
<keyword evidence="1" id="KW-0378">Hydrolase</keyword>
<dbReference type="InterPro" id="IPR051055">
    <property type="entry name" value="PIF1_helicase"/>
</dbReference>
<dbReference type="AlphaFoldDB" id="A0A4P9WGP2"/>
<keyword evidence="1" id="KW-0547">Nucleotide-binding</keyword>
<reference evidence="5" key="1">
    <citation type="journal article" date="2018" name="Nat. Microbiol.">
        <title>Leveraging single-cell genomics to expand the fungal tree of life.</title>
        <authorList>
            <person name="Ahrendt S.R."/>
            <person name="Quandt C.A."/>
            <person name="Ciobanu D."/>
            <person name="Clum A."/>
            <person name="Salamov A."/>
            <person name="Andreopoulos B."/>
            <person name="Cheng J.F."/>
            <person name="Woyke T."/>
            <person name="Pelin A."/>
            <person name="Henrissat B."/>
            <person name="Reynolds N.K."/>
            <person name="Benny G.L."/>
            <person name="Smith M.E."/>
            <person name="James T.Y."/>
            <person name="Grigoriev I.V."/>
        </authorList>
    </citation>
    <scope>NUCLEOTIDE SEQUENCE [LARGE SCALE GENOMIC DNA]</scope>
</reference>
<keyword evidence="5" id="KW-1185">Reference proteome</keyword>
<comment type="similarity">
    <text evidence="1">Belongs to the helicase family.</text>
</comment>